<feature type="compositionally biased region" description="Low complexity" evidence="1">
    <location>
        <begin position="319"/>
        <end position="347"/>
    </location>
</feature>
<feature type="compositionally biased region" description="Low complexity" evidence="1">
    <location>
        <begin position="216"/>
        <end position="230"/>
    </location>
</feature>
<feature type="compositionally biased region" description="Basic and acidic residues" evidence="1">
    <location>
        <begin position="549"/>
        <end position="558"/>
    </location>
</feature>
<feature type="compositionally biased region" description="Polar residues" evidence="1">
    <location>
        <begin position="506"/>
        <end position="523"/>
    </location>
</feature>
<dbReference type="PROSITE" id="PS50896">
    <property type="entry name" value="LISH"/>
    <property type="match status" value="1"/>
</dbReference>
<feature type="region of interest" description="Disordered" evidence="1">
    <location>
        <begin position="95"/>
        <end position="236"/>
    </location>
</feature>
<name>A0A0D7B579_9AGAR</name>
<dbReference type="OrthoDB" id="5600002at2759"/>
<feature type="compositionally biased region" description="Pro residues" evidence="1">
    <location>
        <begin position="525"/>
        <end position="545"/>
    </location>
</feature>
<dbReference type="InterPro" id="IPR006594">
    <property type="entry name" value="LisH"/>
</dbReference>
<dbReference type="SMART" id="SM00667">
    <property type="entry name" value="LisH"/>
    <property type="match status" value="1"/>
</dbReference>
<dbReference type="GO" id="GO:0003714">
    <property type="term" value="F:transcription corepressor activity"/>
    <property type="evidence" value="ECO:0007669"/>
    <property type="project" value="InterPro"/>
</dbReference>
<feature type="region of interest" description="Disordered" evidence="1">
    <location>
        <begin position="460"/>
        <end position="619"/>
    </location>
</feature>
<dbReference type="PANTHER" id="PTHR44376:SF5">
    <property type="entry name" value="TRANSCRIPTIONAL COREPRESSOR LEUNIG ISOFORM X1"/>
    <property type="match status" value="1"/>
</dbReference>
<dbReference type="Pfam" id="PF08513">
    <property type="entry name" value="LisH"/>
    <property type="match status" value="1"/>
</dbReference>
<feature type="region of interest" description="Disordered" evidence="1">
    <location>
        <begin position="290"/>
        <end position="447"/>
    </location>
</feature>
<evidence type="ECO:0000256" key="1">
    <source>
        <dbReference type="SAM" id="MobiDB-lite"/>
    </source>
</evidence>
<evidence type="ECO:0000313" key="2">
    <source>
        <dbReference type="EMBL" id="KIY65703.1"/>
    </source>
</evidence>
<feature type="compositionally biased region" description="Low complexity" evidence="1">
    <location>
        <begin position="149"/>
        <end position="158"/>
    </location>
</feature>
<accession>A0A0D7B579</accession>
<feature type="compositionally biased region" description="Polar residues" evidence="1">
    <location>
        <begin position="480"/>
        <end position="494"/>
    </location>
</feature>
<sequence length="669" mass="70892">MSSMPSSLPQAADMSWEGDKMFNIYIYDYCVKRGFKNTARELQMEADLFPETPPPINARQGLLFEWWSVFWVLFTAKANSTGSDEALLYTQNMNQKRNAPPTQPGLPSQPHIQQRPMNGLPQPGRPFANGNAPPPPQNNGPQGPPGAPPFNMAPNNMNGGPGPLQQQPPPNGNFRPPQQQRPGPPFQSPTLSQQQRPHQPGSMLPPGQQGGPGYPQPLGGRPPSRTGTPGQSMMPPQGMVQGMNPHIQSIETEFRNISPQVLNTLRQEVGLDNKDISMYTMDDKQRVVSQYRSRVSHSHPRGPPNMNHNKPGAPPGPPMMHANPNQRTMGGPLLLQPPNGPPGQQSRPGKRGSLSPEETPGEPRNDSSPPDRKRPRRSPMMVDGLPGQPPMQQGSLPMYPSQPGGGPMGTNPMLRPGPGPYMNGGPSGAPGGPPGAPGFQNHGMMPNMGNVGSPAMGALAGQSGMMGAPMGQMGGNMPNRQDTTSVSQYRQSLSALHRQHLPQGAPGQSPSASGDSHPQNFSAPFNPPRPPGQPGPSKMPPPPSPSMKDQGKDGKADGSPHSVTAPPTPAPNLPGSGQLSNPVPSGSVAPSPGSMMQQGAPAPPASAPPSMGDTTLFATPDFMQTVANSLDDFGPPDLTLGGDINFERDFGQWFNHPDDNTASLDFGPK</sequence>
<dbReference type="InterPro" id="IPR044716">
    <property type="entry name" value="LEUNIG-like"/>
</dbReference>
<dbReference type="STRING" id="1314674.A0A0D7B579"/>
<feature type="compositionally biased region" description="Low complexity" evidence="1">
    <location>
        <begin position="460"/>
        <end position="479"/>
    </location>
</feature>
<organism evidence="2 3">
    <name type="scientific">Cylindrobasidium torrendii FP15055 ss-10</name>
    <dbReference type="NCBI Taxonomy" id="1314674"/>
    <lineage>
        <taxon>Eukaryota</taxon>
        <taxon>Fungi</taxon>
        <taxon>Dikarya</taxon>
        <taxon>Basidiomycota</taxon>
        <taxon>Agaricomycotina</taxon>
        <taxon>Agaricomycetes</taxon>
        <taxon>Agaricomycetidae</taxon>
        <taxon>Agaricales</taxon>
        <taxon>Marasmiineae</taxon>
        <taxon>Physalacriaceae</taxon>
        <taxon>Cylindrobasidium</taxon>
    </lineage>
</organism>
<feature type="compositionally biased region" description="Pro residues" evidence="1">
    <location>
        <begin position="132"/>
        <end position="148"/>
    </location>
</feature>
<feature type="compositionally biased region" description="Basic and acidic residues" evidence="1">
    <location>
        <begin position="361"/>
        <end position="372"/>
    </location>
</feature>
<dbReference type="EMBL" id="KN880580">
    <property type="protein sequence ID" value="KIY65703.1"/>
    <property type="molecule type" value="Genomic_DNA"/>
</dbReference>
<evidence type="ECO:0000313" key="3">
    <source>
        <dbReference type="Proteomes" id="UP000054007"/>
    </source>
</evidence>
<gene>
    <name evidence="2" type="ORF">CYLTODRAFT_57222</name>
</gene>
<reference evidence="2 3" key="1">
    <citation type="journal article" date="2015" name="Fungal Genet. Biol.">
        <title>Evolution of novel wood decay mechanisms in Agaricales revealed by the genome sequences of Fistulina hepatica and Cylindrobasidium torrendii.</title>
        <authorList>
            <person name="Floudas D."/>
            <person name="Held B.W."/>
            <person name="Riley R."/>
            <person name="Nagy L.G."/>
            <person name="Koehler G."/>
            <person name="Ransdell A.S."/>
            <person name="Younus H."/>
            <person name="Chow J."/>
            <person name="Chiniquy J."/>
            <person name="Lipzen A."/>
            <person name="Tritt A."/>
            <person name="Sun H."/>
            <person name="Haridas S."/>
            <person name="LaButti K."/>
            <person name="Ohm R.A."/>
            <person name="Kues U."/>
            <person name="Blanchette R.A."/>
            <person name="Grigoriev I.V."/>
            <person name="Minto R.E."/>
            <person name="Hibbett D.S."/>
        </authorList>
    </citation>
    <scope>NUCLEOTIDE SEQUENCE [LARGE SCALE GENOMIC DNA]</scope>
    <source>
        <strain evidence="2 3">FP15055 ss-10</strain>
    </source>
</reference>
<protein>
    <submittedName>
        <fullName evidence="2">Uncharacterized protein</fullName>
    </submittedName>
</protein>
<feature type="compositionally biased region" description="Polar residues" evidence="1">
    <location>
        <begin position="188"/>
        <end position="197"/>
    </location>
</feature>
<feature type="compositionally biased region" description="Low complexity" evidence="1">
    <location>
        <begin position="582"/>
        <end position="594"/>
    </location>
</feature>
<dbReference type="Proteomes" id="UP000054007">
    <property type="component" value="Unassembled WGS sequence"/>
</dbReference>
<feature type="compositionally biased region" description="Low complexity" evidence="1">
    <location>
        <begin position="172"/>
        <end position="181"/>
    </location>
</feature>
<keyword evidence="3" id="KW-1185">Reference proteome</keyword>
<dbReference type="PANTHER" id="PTHR44376">
    <property type="entry name" value="TRANSCRIPTIONAL REGULATOR OF FILAMENTOUS GROWTH FLO8"/>
    <property type="match status" value="1"/>
</dbReference>
<dbReference type="AlphaFoldDB" id="A0A0D7B579"/>
<proteinExistence type="predicted"/>